<accession>K8F3U6</accession>
<dbReference type="EMBL" id="FO082266">
    <property type="protein sequence ID" value="CCO19450.1"/>
    <property type="molecule type" value="Genomic_DNA"/>
</dbReference>
<evidence type="ECO:0000313" key="3">
    <source>
        <dbReference type="Proteomes" id="UP000198341"/>
    </source>
</evidence>
<proteinExistence type="predicted"/>
<dbReference type="KEGG" id="bpg:Bathy13g00410"/>
<dbReference type="RefSeq" id="XP_007509647.1">
    <property type="nucleotide sequence ID" value="XM_007509585.1"/>
</dbReference>
<dbReference type="GeneID" id="19012047"/>
<reference evidence="2 3" key="1">
    <citation type="submission" date="2011-10" db="EMBL/GenBank/DDBJ databases">
        <authorList>
            <person name="Genoscope - CEA"/>
        </authorList>
    </citation>
    <scope>NUCLEOTIDE SEQUENCE [LARGE SCALE GENOMIC DNA]</scope>
    <source>
        <strain evidence="2 3">RCC 1105</strain>
    </source>
</reference>
<feature type="region of interest" description="Disordered" evidence="1">
    <location>
        <begin position="1"/>
        <end position="31"/>
    </location>
</feature>
<organism evidence="2 3">
    <name type="scientific">Bathycoccus prasinos</name>
    <dbReference type="NCBI Taxonomy" id="41875"/>
    <lineage>
        <taxon>Eukaryota</taxon>
        <taxon>Viridiplantae</taxon>
        <taxon>Chlorophyta</taxon>
        <taxon>Mamiellophyceae</taxon>
        <taxon>Mamiellales</taxon>
        <taxon>Bathycoccaceae</taxon>
        <taxon>Bathycoccus</taxon>
    </lineage>
</organism>
<keyword evidence="3" id="KW-1185">Reference proteome</keyword>
<feature type="compositionally biased region" description="Acidic residues" evidence="1">
    <location>
        <begin position="21"/>
        <end position="31"/>
    </location>
</feature>
<evidence type="ECO:0000256" key="1">
    <source>
        <dbReference type="SAM" id="MobiDB-lite"/>
    </source>
</evidence>
<feature type="compositionally biased region" description="Polar residues" evidence="1">
    <location>
        <begin position="1"/>
        <end position="14"/>
    </location>
</feature>
<dbReference type="OrthoDB" id="16516at2759"/>
<dbReference type="STRING" id="41875.K8F3U6"/>
<gene>
    <name evidence="2" type="ordered locus">Bathy13g00410</name>
</gene>
<sequence>MNANASTFVPSTFLSAKEDKEGEEDVNEEENEDIYFAIDVECVATGYTHNDRAVAQIAVVDDAMRTLVNVFVKEEGTASTSYDDENENDTNIVSTIEPLTGITREKLEKEGIPFADGKN</sequence>
<dbReference type="Proteomes" id="UP000198341">
    <property type="component" value="Chromosome 13"/>
</dbReference>
<protein>
    <recommendedName>
        <fullName evidence="4">Exonuclease domain-containing protein</fullName>
    </recommendedName>
</protein>
<dbReference type="AlphaFoldDB" id="K8F3U6"/>
<evidence type="ECO:0000313" key="2">
    <source>
        <dbReference type="EMBL" id="CCO19450.1"/>
    </source>
</evidence>
<name>K8F3U6_9CHLO</name>
<evidence type="ECO:0008006" key="4">
    <source>
        <dbReference type="Google" id="ProtNLM"/>
    </source>
</evidence>